<keyword evidence="5" id="KW-0812">Transmembrane</keyword>
<evidence type="ECO:0000313" key="11">
    <source>
        <dbReference type="WBParaSite" id="maker-uti_cns_0002661-snap-gene-0.5-mRNA-1"/>
    </source>
</evidence>
<dbReference type="Gene3D" id="2.30.30.40">
    <property type="entry name" value="SH3 Domains"/>
    <property type="match status" value="1"/>
</dbReference>
<feature type="transmembrane region" description="Helical" evidence="5">
    <location>
        <begin position="454"/>
        <end position="472"/>
    </location>
</feature>
<dbReference type="InterPro" id="IPR001452">
    <property type="entry name" value="SH3_domain"/>
</dbReference>
<dbReference type="InterPro" id="IPR002889">
    <property type="entry name" value="WSC_carb-bd"/>
</dbReference>
<feature type="domain" description="SH3" evidence="6">
    <location>
        <begin position="1542"/>
        <end position="1611"/>
    </location>
</feature>
<feature type="region of interest" description="Disordered" evidence="4">
    <location>
        <begin position="1189"/>
        <end position="1223"/>
    </location>
</feature>
<dbReference type="InterPro" id="IPR008145">
    <property type="entry name" value="GK/Ca_channel_bsu"/>
</dbReference>
<evidence type="ECO:0000259" key="6">
    <source>
        <dbReference type="PROSITE" id="PS50002"/>
    </source>
</evidence>
<proteinExistence type="inferred from homology"/>
<feature type="region of interest" description="Disordered" evidence="4">
    <location>
        <begin position="1144"/>
        <end position="1166"/>
    </location>
</feature>
<dbReference type="SMART" id="SM00072">
    <property type="entry name" value="GuKc"/>
    <property type="match status" value="1"/>
</dbReference>
<dbReference type="PROSITE" id="PS51212">
    <property type="entry name" value="WSC"/>
    <property type="match status" value="1"/>
</dbReference>
<evidence type="ECO:0000256" key="4">
    <source>
        <dbReference type="SAM" id="MobiDB-lite"/>
    </source>
</evidence>
<dbReference type="InterPro" id="IPR027417">
    <property type="entry name" value="P-loop_NTPase"/>
</dbReference>
<feature type="compositionally biased region" description="Low complexity" evidence="4">
    <location>
        <begin position="1347"/>
        <end position="1359"/>
    </location>
</feature>
<dbReference type="PROSITE" id="PS50106">
    <property type="entry name" value="PDZ"/>
    <property type="match status" value="1"/>
</dbReference>
<reference evidence="11" key="1">
    <citation type="submission" date="2016-11" db="UniProtKB">
        <authorList>
            <consortium name="WormBaseParasite"/>
        </authorList>
    </citation>
    <scope>IDENTIFICATION</scope>
</reference>
<dbReference type="SUPFAM" id="SSF50044">
    <property type="entry name" value="SH3-domain"/>
    <property type="match status" value="1"/>
</dbReference>
<feature type="transmembrane region" description="Helical" evidence="5">
    <location>
        <begin position="478"/>
        <end position="499"/>
    </location>
</feature>
<feature type="domain" description="PDZ" evidence="8">
    <location>
        <begin position="1450"/>
        <end position="1534"/>
    </location>
</feature>
<dbReference type="WBParaSite" id="maker-uti_cns_0002661-snap-gene-0.5-mRNA-1">
    <property type="protein sequence ID" value="maker-uti_cns_0002661-snap-gene-0.5-mRNA-1"/>
    <property type="gene ID" value="maker-uti_cns_0002661-snap-gene-0.5"/>
</dbReference>
<sequence>GPYKVTYKSQGIVSRSDMTVELCSEICVYGGFRYFGLQHFRHCVCDSSYGSWGSALESVCNTHCSGMLARFAEEKLIIETNLKNARFRKFAASAAPQLVATGEIAGSWYVKTQIRMQCAAFCAQTTSCIFYHFNSSSGLCRLSSFATVFANETGDPADAAVLVVGCWEAAGGLGGNPLVRPNLLSQALCCASLSSPAADEADDEADDAAAGWHLLMAAAGRQERRLMTRRGAAVALLVLQLVVTQGAAQAIGQRRLSVQQLPQRGGRGRRGADFAPVDVVARLAQVGIARGRRRRPRRLLLLLLLLMMMMEGDSRLRRRLRSTRPIKVQSSPELGARIRARVVVLGVRGPGCQARHALALEAAAAAASVGHLAGDAVRHHRDRPVAPTASRLSDAAAARPATDAVDANSDSLAAQPPALLDVLDGGLGGARVAAHGHLPPKEVLRSGQGVKPGAGAGARLLCLLLVLVGFVWSSRRCAILVCFFIIVVSVNVEIPTVAVRQADGARCRRGAQFAALRAPPSPEPADRAGRTAPASPPRSAPGAALPPPRPAPPPPPAPQPSGGETPPPAPRDPPGAALPQGAPNSRAPASAFPTPLPPLGARRFDLRGQLFAQRLLLSGVLFSQRLQPLRMLLLQLLQLPLLPLPQVAPALLKHIVEAPLHALEGLHPLLTAAKLRLAAPALLALLPLELARQLLQFRLIARLHRDFTASSCLADSCSSFLRSLSSAVRSSERSLPSRRSFSDSSRCRSCSRLSSCFAFSSASASASSACRRSSSSAFCFNAAPRMAASARSSSAWLSCRSLASFSFRSSSSAWLRWPSRISDCSAAELNSSSTRGGGRSGVRGVRGVRPVSGFLGELSSNEERPMSRRVLLLSRRLSATLSKSLSRLLSLSFFFDPPSLASRTFSPRSLSPAASSPSSSRSLASLSSSTTSSCRLSLPMSRRIRLPAPIAIRLLLLAPDAVAVDLMALCSARLRGVRAVVAGVCGCDEAAAACSAWAPLPPWEPLLPGEAPGAAAAVASRWVLPAGLPGAEVEIVHRLVLGRPVLNRAPVGRQRRYQAFAGQEHELRLLLHVDADRPGIFGQFLGRRLIVFDYLLQDDLVAIVTIVIAVLAPSVVGQACCCSLGRCCNVSPAAQDEGWVGRSSLMADSDTDSSSSGGWSNSGGEAEAPAAAAAEAAVAVAVATAAAESASSSSNADPEEALAVAAAAESEADSSEEDEGNPFDAIREGLDRLAGSEAERQFVADFVSSDAVALLCDLTEFLDTELQTFRLSDQFKASVAGLSELVAEAMESIDAERLSGEFQPDVSELTSLLSSMKLSSFLASMAEVAKGEYEPELGELPEDFFDEYSSGSEDSNSVDSSDRESFRVPSNSAAAASAASPLVAGGVNGDAPDTTRSRPSGKQVSYIGLPPEQPQPPPQQRHSSVQLRNPSGLGGASNSAYRHSNLVERQVSINKDPSEPLGFTVAREYVAQYDKQMIMVERVMMDGPIDREGVFQVGDLITEINEQPLESPEALQRMLRQLSGNVTFTVLTPAFKSVRSDHSTVYLRACFEYRPDFDTLLPTRDLGLRFVCGDILQVVNQEDPNYWQARLVGKPGKTKLIPSQQLEEKRKAFIPVRKDAQARQASAGKQPGKGRVKKTIFSAETAAEFDRAEIWTYEEVVMCPPEPLTCLVLVGPPGIGRRTVKKWLCQRLPDRFAEVKPVSSNSRRRDGAAHASKEAMRKAIAAGEFLEYGDFQGELIGVRLADIEAVSRPRLQEDDGEEERLTAVVDCLCPSIKLLRSGRFKPYVVFMAAPAVEIQQVLQDKGRSQGVLSRTRTQEEMQRAVNKSIRMERLYRPLFDLAVLCDNLESVYQKIVTCVESVEANGRWLPASWVNDMEDQPTA</sequence>
<dbReference type="SMART" id="SM00326">
    <property type="entry name" value="SH3"/>
    <property type="match status" value="1"/>
</dbReference>
<feature type="region of interest" description="Disordered" evidence="4">
    <location>
        <begin position="1343"/>
        <end position="1439"/>
    </location>
</feature>
<dbReference type="Gene3D" id="2.30.42.10">
    <property type="match status" value="1"/>
</dbReference>
<dbReference type="SMART" id="SM00228">
    <property type="entry name" value="PDZ"/>
    <property type="match status" value="1"/>
</dbReference>
<protein>
    <submittedName>
        <fullName evidence="11">WSC domain-containing protein</fullName>
    </submittedName>
</protein>
<dbReference type="InterPro" id="IPR003609">
    <property type="entry name" value="Pan_app"/>
</dbReference>
<evidence type="ECO:0000259" key="7">
    <source>
        <dbReference type="PROSITE" id="PS50052"/>
    </source>
</evidence>
<feature type="compositionally biased region" description="Pro residues" evidence="4">
    <location>
        <begin position="534"/>
        <end position="573"/>
    </location>
</feature>
<dbReference type="InterPro" id="IPR008144">
    <property type="entry name" value="Guanylate_kin-like_dom"/>
</dbReference>
<organism evidence="10 11">
    <name type="scientific">Macrostomum lignano</name>
    <dbReference type="NCBI Taxonomy" id="282301"/>
    <lineage>
        <taxon>Eukaryota</taxon>
        <taxon>Metazoa</taxon>
        <taxon>Spiralia</taxon>
        <taxon>Lophotrochozoa</taxon>
        <taxon>Platyhelminthes</taxon>
        <taxon>Rhabditophora</taxon>
        <taxon>Macrostomorpha</taxon>
        <taxon>Macrostomida</taxon>
        <taxon>Macrostomidae</taxon>
        <taxon>Macrostomum</taxon>
    </lineage>
</organism>
<evidence type="ECO:0000256" key="1">
    <source>
        <dbReference type="ARBA" id="ARBA00007014"/>
    </source>
</evidence>
<evidence type="ECO:0000259" key="9">
    <source>
        <dbReference type="PROSITE" id="PS51212"/>
    </source>
</evidence>
<dbReference type="Pfam" id="PF00595">
    <property type="entry name" value="PDZ"/>
    <property type="match status" value="1"/>
</dbReference>
<dbReference type="Pfam" id="PF00625">
    <property type="entry name" value="Guanylate_kin"/>
    <property type="match status" value="1"/>
</dbReference>
<evidence type="ECO:0000256" key="5">
    <source>
        <dbReference type="SAM" id="Phobius"/>
    </source>
</evidence>
<dbReference type="InterPro" id="IPR050716">
    <property type="entry name" value="MAGUK"/>
</dbReference>
<feature type="region of interest" description="Disordered" evidence="4">
    <location>
        <begin position="514"/>
        <end position="596"/>
    </location>
</feature>
<keyword evidence="10" id="KW-1185">Reference proteome</keyword>
<feature type="compositionally biased region" description="Low complexity" evidence="4">
    <location>
        <begin position="906"/>
        <end position="926"/>
    </location>
</feature>
<dbReference type="InterPro" id="IPR001478">
    <property type="entry name" value="PDZ"/>
</dbReference>
<feature type="domain" description="WSC" evidence="9">
    <location>
        <begin position="1"/>
        <end position="82"/>
    </location>
</feature>
<dbReference type="InterPro" id="IPR036028">
    <property type="entry name" value="SH3-like_dom_sf"/>
</dbReference>
<evidence type="ECO:0000313" key="10">
    <source>
        <dbReference type="Proteomes" id="UP000095280"/>
    </source>
</evidence>
<keyword evidence="5" id="KW-1133">Transmembrane helix</keyword>
<name>A0A1I8GPQ5_9PLAT</name>
<keyword evidence="5" id="KW-0472">Membrane</keyword>
<feature type="region of interest" description="Disordered" evidence="4">
    <location>
        <begin position="903"/>
        <end position="926"/>
    </location>
</feature>
<keyword evidence="2 3" id="KW-0728">SH3 domain</keyword>
<evidence type="ECO:0000256" key="3">
    <source>
        <dbReference type="PROSITE-ProRule" id="PRU00192"/>
    </source>
</evidence>
<dbReference type="PROSITE" id="PS50002">
    <property type="entry name" value="SH3"/>
    <property type="match status" value="1"/>
</dbReference>
<dbReference type="Gene3D" id="3.40.50.300">
    <property type="entry name" value="P-loop containing nucleotide triphosphate hydrolases"/>
    <property type="match status" value="1"/>
</dbReference>
<dbReference type="SUPFAM" id="SSF50156">
    <property type="entry name" value="PDZ domain-like"/>
    <property type="match status" value="1"/>
</dbReference>
<feature type="compositionally biased region" description="Acidic residues" evidence="4">
    <location>
        <begin position="1210"/>
        <end position="1221"/>
    </location>
</feature>
<evidence type="ECO:0000256" key="2">
    <source>
        <dbReference type="ARBA" id="ARBA00022443"/>
    </source>
</evidence>
<dbReference type="InterPro" id="IPR036034">
    <property type="entry name" value="PDZ_sf"/>
</dbReference>
<dbReference type="Proteomes" id="UP000095280">
    <property type="component" value="Unplaced"/>
</dbReference>
<dbReference type="Pfam" id="PF01822">
    <property type="entry name" value="WSC"/>
    <property type="match status" value="1"/>
</dbReference>
<comment type="similarity">
    <text evidence="1">Belongs to the MAGUK family.</text>
</comment>
<dbReference type="PANTHER" id="PTHR23122">
    <property type="entry name" value="MEMBRANE-ASSOCIATED GUANYLATE KINASE MAGUK"/>
    <property type="match status" value="1"/>
</dbReference>
<feature type="compositionally biased region" description="Low complexity" evidence="4">
    <location>
        <begin position="1189"/>
        <end position="1209"/>
    </location>
</feature>
<evidence type="ECO:0000259" key="8">
    <source>
        <dbReference type="PROSITE" id="PS50106"/>
    </source>
</evidence>
<dbReference type="SUPFAM" id="SSF52540">
    <property type="entry name" value="P-loop containing nucleoside triphosphate hydrolases"/>
    <property type="match status" value="1"/>
</dbReference>
<accession>A0A1I8GPQ5</accession>
<feature type="domain" description="Guanylate kinase-like" evidence="7">
    <location>
        <begin position="1668"/>
        <end position="1860"/>
    </location>
</feature>
<dbReference type="PROSITE" id="PS50052">
    <property type="entry name" value="GUANYLATE_KINASE_2"/>
    <property type="match status" value="1"/>
</dbReference>
<dbReference type="Pfam" id="PF00024">
    <property type="entry name" value="PAN_1"/>
    <property type="match status" value="1"/>
</dbReference>
<dbReference type="CDD" id="cd11862">
    <property type="entry name" value="SH3_MPP"/>
    <property type="match status" value="1"/>
</dbReference>